<dbReference type="SUPFAM" id="SSF110849">
    <property type="entry name" value="ParB/Sulfiredoxin"/>
    <property type="match status" value="1"/>
</dbReference>
<dbReference type="InterPro" id="IPR036086">
    <property type="entry name" value="ParB/Sulfiredoxin_sf"/>
</dbReference>
<dbReference type="EMBL" id="JBHSRF010000007">
    <property type="protein sequence ID" value="MFC6080885.1"/>
    <property type="molecule type" value="Genomic_DNA"/>
</dbReference>
<dbReference type="Proteomes" id="UP001596137">
    <property type="component" value="Unassembled WGS sequence"/>
</dbReference>
<evidence type="ECO:0000313" key="2">
    <source>
        <dbReference type="EMBL" id="MFC6080885.1"/>
    </source>
</evidence>
<dbReference type="PANTHER" id="PTHR30083">
    <property type="entry name" value="TRANSCRIPTIONAL REGULATOR-RELATED"/>
    <property type="match status" value="1"/>
</dbReference>
<proteinExistence type="predicted"/>
<dbReference type="InterPro" id="IPR003115">
    <property type="entry name" value="ParB_N"/>
</dbReference>
<reference evidence="3" key="1">
    <citation type="journal article" date="2019" name="Int. J. Syst. Evol. Microbiol.">
        <title>The Global Catalogue of Microorganisms (GCM) 10K type strain sequencing project: providing services to taxonomists for standard genome sequencing and annotation.</title>
        <authorList>
            <consortium name="The Broad Institute Genomics Platform"/>
            <consortium name="The Broad Institute Genome Sequencing Center for Infectious Disease"/>
            <person name="Wu L."/>
            <person name="Ma J."/>
        </authorList>
    </citation>
    <scope>NUCLEOTIDE SEQUENCE [LARGE SCALE GENOMIC DNA]</scope>
    <source>
        <strain evidence="3">JCM 30346</strain>
    </source>
</reference>
<accession>A0ABW1ND59</accession>
<sequence length="259" mass="28082">MASKRQPAGQISLEDVEDTTGSEHIGGIVADARQVFARLASLGNDARIDALNQLRLALAEHSPLAGQPVDCVVWVPAGQVRGNAYNPNVVAPPEMELLRLSVAADGFTQPIVAWPVTSDDGDGEQVVYEVVDGFHRHRIGKEDPGVRAAVRGRLPLAVINPGRTGQEDRVAATIRHNRARGQHTVDGMSEIVVDLARRGKSDEWIGRELGLDSDEVRRLRQITGLAEMFADEEFSEAWEVDTAWADGARYRGGQPLGGE</sequence>
<protein>
    <submittedName>
        <fullName evidence="2">IbrB-like domain-containing protein</fullName>
    </submittedName>
</protein>
<organism evidence="2 3">
    <name type="scientific">Sphaerisporangium aureirubrum</name>
    <dbReference type="NCBI Taxonomy" id="1544736"/>
    <lineage>
        <taxon>Bacteria</taxon>
        <taxon>Bacillati</taxon>
        <taxon>Actinomycetota</taxon>
        <taxon>Actinomycetes</taxon>
        <taxon>Streptosporangiales</taxon>
        <taxon>Streptosporangiaceae</taxon>
        <taxon>Sphaerisporangium</taxon>
    </lineage>
</organism>
<keyword evidence="3" id="KW-1185">Reference proteome</keyword>
<gene>
    <name evidence="2" type="ORF">ACFP1K_06910</name>
</gene>
<comment type="caution">
    <text evidence="2">The sequence shown here is derived from an EMBL/GenBank/DDBJ whole genome shotgun (WGS) entry which is preliminary data.</text>
</comment>
<dbReference type="SMART" id="SM00470">
    <property type="entry name" value="ParB"/>
    <property type="match status" value="1"/>
</dbReference>
<dbReference type="PANTHER" id="PTHR30083:SF1">
    <property type="entry name" value="TRANSCRIPTIONAL REGULATOR"/>
    <property type="match status" value="1"/>
</dbReference>
<feature type="domain" description="ParB-like N-terminal" evidence="1">
    <location>
        <begin position="73"/>
        <end position="178"/>
    </location>
</feature>
<evidence type="ECO:0000313" key="3">
    <source>
        <dbReference type="Proteomes" id="UP001596137"/>
    </source>
</evidence>
<evidence type="ECO:0000259" key="1">
    <source>
        <dbReference type="SMART" id="SM00470"/>
    </source>
</evidence>
<name>A0ABW1ND59_9ACTN</name>
<dbReference type="CDD" id="cd16397">
    <property type="entry name" value="IbrB_like"/>
    <property type="match status" value="1"/>
</dbReference>
<dbReference type="RefSeq" id="WP_380748136.1">
    <property type="nucleotide sequence ID" value="NZ_JBHSRF010000007.1"/>
</dbReference>